<keyword evidence="1" id="KW-1185">Reference proteome</keyword>
<proteinExistence type="predicted"/>
<dbReference type="RefSeq" id="XP_024936980.1">
    <property type="nucleotide sequence ID" value="XM_025081212.1"/>
</dbReference>
<dbReference type="GeneID" id="112493810"/>
<evidence type="ECO:0000313" key="1">
    <source>
        <dbReference type="Proteomes" id="UP000694920"/>
    </source>
</evidence>
<evidence type="ECO:0000313" key="2">
    <source>
        <dbReference type="RefSeq" id="XP_024936980.1"/>
    </source>
</evidence>
<protein>
    <submittedName>
        <fullName evidence="2">Uncharacterized protein LOC112493810 isoform X1</fullName>
    </submittedName>
</protein>
<dbReference type="AlphaFoldDB" id="A0AAJ7VXL9"/>
<accession>A0AAJ7VXL9</accession>
<name>A0AAJ7VXL9_CEPCN</name>
<organism evidence="1 2">
    <name type="scientific">Cephus cinctus</name>
    <name type="common">Wheat stem sawfly</name>
    <dbReference type="NCBI Taxonomy" id="211228"/>
    <lineage>
        <taxon>Eukaryota</taxon>
        <taxon>Metazoa</taxon>
        <taxon>Ecdysozoa</taxon>
        <taxon>Arthropoda</taxon>
        <taxon>Hexapoda</taxon>
        <taxon>Insecta</taxon>
        <taxon>Pterygota</taxon>
        <taxon>Neoptera</taxon>
        <taxon>Endopterygota</taxon>
        <taxon>Hymenoptera</taxon>
        <taxon>Cephoidea</taxon>
        <taxon>Cephidae</taxon>
        <taxon>Cephus</taxon>
    </lineage>
</organism>
<dbReference type="Proteomes" id="UP000694920">
    <property type="component" value="Unplaced"/>
</dbReference>
<dbReference type="KEGG" id="ccin:112493810"/>
<reference evidence="2" key="1">
    <citation type="submission" date="2025-08" db="UniProtKB">
        <authorList>
            <consortium name="RefSeq"/>
        </authorList>
    </citation>
    <scope>IDENTIFICATION</scope>
</reference>
<sequence>MHVRLFSKRNVPASVYFQHQNSKSRRLDFSKFVRFVKIHSRDRLCTFWKLLLLLSYIICPTRQYDFLSLSGNLRDDCGKDETTPISESIRKTCSATRLNLVLCSEYEQRSSQ</sequence>
<gene>
    <name evidence="2" type="primary">LOC112493810</name>
</gene>